<dbReference type="NCBIfam" id="TIGR04174">
    <property type="entry name" value="IPTL_CTERM"/>
    <property type="match status" value="1"/>
</dbReference>
<protein>
    <submittedName>
        <fullName evidence="3">IPTL-CTERM sorting domain-containing protein</fullName>
    </submittedName>
</protein>
<keyword evidence="1" id="KW-1133">Transmembrane helix</keyword>
<evidence type="ECO:0000259" key="2">
    <source>
        <dbReference type="Pfam" id="PF18203"/>
    </source>
</evidence>
<evidence type="ECO:0000313" key="3">
    <source>
        <dbReference type="EMBL" id="QNN58253.1"/>
    </source>
</evidence>
<feature type="transmembrane region" description="Helical" evidence="1">
    <location>
        <begin position="330"/>
        <end position="348"/>
    </location>
</feature>
<organism evidence="3 4">
    <name type="scientific">Diaphorobacter ruginosibacter</name>
    <dbReference type="NCBI Taxonomy" id="1715720"/>
    <lineage>
        <taxon>Bacteria</taxon>
        <taxon>Pseudomonadati</taxon>
        <taxon>Pseudomonadota</taxon>
        <taxon>Betaproteobacteria</taxon>
        <taxon>Burkholderiales</taxon>
        <taxon>Comamonadaceae</taxon>
        <taxon>Diaphorobacter</taxon>
    </lineage>
</organism>
<dbReference type="Proteomes" id="UP000515811">
    <property type="component" value="Chromosome"/>
</dbReference>
<keyword evidence="4" id="KW-1185">Reference proteome</keyword>
<dbReference type="Pfam" id="PF18203">
    <property type="entry name" value="IPTL-CTERM"/>
    <property type="match status" value="1"/>
</dbReference>
<dbReference type="RefSeq" id="WP_187598497.1">
    <property type="nucleotide sequence ID" value="NZ_CP060714.1"/>
</dbReference>
<accession>A0A7G9RRM8</accession>
<proteinExistence type="predicted"/>
<name>A0A7G9RRM8_9BURK</name>
<dbReference type="EMBL" id="CP060714">
    <property type="protein sequence ID" value="QNN58253.1"/>
    <property type="molecule type" value="Genomic_DNA"/>
</dbReference>
<dbReference type="KEGG" id="drg:H9K76_05220"/>
<gene>
    <name evidence="3" type="ORF">H9K76_05220</name>
</gene>
<dbReference type="AlphaFoldDB" id="A0A7G9RRM8"/>
<sequence length="354" mass="35986">MKPKYFSALRLLLVLVALIGFSTVKAQGFLFTPTSTVNFTNTAPGSVSPEQIVTIQYFGPPTLITVTVIPPTNPAFTVTNSTCSSGLTLDFAQCVVHLTFTAPNTAGNVNDVYQFVTSEFGSQNIALNGSSVGAPPLTPQAITFTSTAPTNAVVGGATYDVTATGGGSSNPVVFSIDPSAASICSISGSSTVSFLAPGNCVVNADQAGDASYEPAPQAQQSFAVSPAPLTPQSITFTSTPPSPATVGGTYEIAATGGTSGEPVTFSIDPAASAVCSITGSTVSFLSEGNCVINANQAGNTTHEPAAQAAQSFSISPATVTPSAATPVPTLNQWGLMLLASLLGGLAFWRQRRRN</sequence>
<evidence type="ECO:0000313" key="4">
    <source>
        <dbReference type="Proteomes" id="UP000515811"/>
    </source>
</evidence>
<evidence type="ECO:0000256" key="1">
    <source>
        <dbReference type="SAM" id="Phobius"/>
    </source>
</evidence>
<keyword evidence="1" id="KW-0472">Membrane</keyword>
<dbReference type="InterPro" id="IPR026442">
    <property type="entry name" value="IPTL_CTERM"/>
</dbReference>
<keyword evidence="1" id="KW-0812">Transmembrane</keyword>
<feature type="domain" description="IPTL-CTERM protein sorting" evidence="2">
    <location>
        <begin position="325"/>
        <end position="352"/>
    </location>
</feature>
<reference evidence="3 4" key="1">
    <citation type="submission" date="2020-08" db="EMBL/GenBank/DDBJ databases">
        <title>Genome sequence of Diaphorobacter ruginosibacter DSM 27467T.</title>
        <authorList>
            <person name="Hyun D.-W."/>
            <person name="Bae J.-W."/>
        </authorList>
    </citation>
    <scope>NUCLEOTIDE SEQUENCE [LARGE SCALE GENOMIC DNA]</scope>
    <source>
        <strain evidence="3 4">DSM 27467</strain>
    </source>
</reference>